<proteinExistence type="predicted"/>
<comment type="caution">
    <text evidence="2">The sequence shown here is derived from an EMBL/GenBank/DDBJ whole genome shotgun (WGS) entry which is preliminary data.</text>
</comment>
<feature type="compositionally biased region" description="Polar residues" evidence="1">
    <location>
        <begin position="339"/>
        <end position="352"/>
    </location>
</feature>
<feature type="compositionally biased region" description="Polar residues" evidence="1">
    <location>
        <begin position="317"/>
        <end position="331"/>
    </location>
</feature>
<sequence length="374" mass="40961">MGVLGTLSSSRWANSDSDDDTKSNGINSGKTAENKAKVAATSETIVSETQKSPSKKPPAKGLSSSRWADEDDGPAASSGPATSARVRGGPKKQHPDTDAEAVAEEFGKRLKLPSQSELDIDRQKENHDERVVGRNTHNAPAASKWAEERERNQKARATKSTNLSWRAELDDDDLFSNKQTLRSSHGGDERGGHGGRRLSDRDESNRRDGGWGGAGRNHPENSRNSMSRRDNGDGWGHSRRDDSDRGRGARRTPDDSWIRSTHRDDHKNRGRSDDDRNDNWTRRNGTGTSRRSEPVSSHSASGERLHKDDSDGRRQAAQPNKPASTASASVKTDTKTVDDNSASATDPTTGRSQALEKLMSTKIGHFDWADEDDF</sequence>
<organism evidence="2 3">
    <name type="scientific">Geotrichum candidum</name>
    <name type="common">Oospora lactis</name>
    <name type="synonym">Dipodascus geotrichum</name>
    <dbReference type="NCBI Taxonomy" id="1173061"/>
    <lineage>
        <taxon>Eukaryota</taxon>
        <taxon>Fungi</taxon>
        <taxon>Dikarya</taxon>
        <taxon>Ascomycota</taxon>
        <taxon>Saccharomycotina</taxon>
        <taxon>Dipodascomycetes</taxon>
        <taxon>Dipodascales</taxon>
        <taxon>Dipodascaceae</taxon>
        <taxon>Geotrichum</taxon>
    </lineage>
</organism>
<feature type="region of interest" description="Disordered" evidence="1">
    <location>
        <begin position="1"/>
        <end position="354"/>
    </location>
</feature>
<feature type="compositionally biased region" description="Polar residues" evidence="1">
    <location>
        <begin position="1"/>
        <end position="15"/>
    </location>
</feature>
<feature type="compositionally biased region" description="Basic and acidic residues" evidence="1">
    <location>
        <begin position="119"/>
        <end position="132"/>
    </location>
</feature>
<reference evidence="2" key="1">
    <citation type="submission" date="2014-03" db="EMBL/GenBank/DDBJ databases">
        <authorList>
            <person name="Casaregola S."/>
        </authorList>
    </citation>
    <scope>NUCLEOTIDE SEQUENCE [LARGE SCALE GENOMIC DNA]</scope>
    <source>
        <strain evidence="2">CLIB 918</strain>
    </source>
</reference>
<accession>A0A0J9XKT9</accession>
<feature type="compositionally biased region" description="Low complexity" evidence="1">
    <location>
        <begin position="74"/>
        <end position="84"/>
    </location>
</feature>
<evidence type="ECO:0000313" key="2">
    <source>
        <dbReference type="EMBL" id="CDO58060.1"/>
    </source>
</evidence>
<evidence type="ECO:0000256" key="1">
    <source>
        <dbReference type="SAM" id="MobiDB-lite"/>
    </source>
</evidence>
<name>A0A0J9XKT9_GEOCN</name>
<dbReference type="Proteomes" id="UP000242525">
    <property type="component" value="Unassembled WGS sequence"/>
</dbReference>
<dbReference type="AlphaFoldDB" id="A0A0J9XKT9"/>
<evidence type="ECO:0000313" key="3">
    <source>
        <dbReference type="Proteomes" id="UP000242525"/>
    </source>
</evidence>
<feature type="compositionally biased region" description="Basic and acidic residues" evidence="1">
    <location>
        <begin position="185"/>
        <end position="209"/>
    </location>
</feature>
<feature type="compositionally biased region" description="Basic and acidic residues" evidence="1">
    <location>
        <begin position="217"/>
        <end position="281"/>
    </location>
</feature>
<feature type="compositionally biased region" description="Basic and acidic residues" evidence="1">
    <location>
        <begin position="301"/>
        <end position="314"/>
    </location>
</feature>
<protein>
    <submittedName>
        <fullName evidence="2">Uncharacterized protein</fullName>
    </submittedName>
</protein>
<keyword evidence="3" id="KW-1185">Reference proteome</keyword>
<gene>
    <name evidence="2" type="ORF">BN980_GECA32s02111g</name>
</gene>
<dbReference type="EMBL" id="CCBN010000028">
    <property type="protein sequence ID" value="CDO58060.1"/>
    <property type="molecule type" value="Genomic_DNA"/>
</dbReference>
<feature type="compositionally biased region" description="Polar residues" evidence="1">
    <location>
        <begin position="41"/>
        <end position="52"/>
    </location>
</feature>